<feature type="transmembrane region" description="Helical" evidence="1">
    <location>
        <begin position="131"/>
        <end position="153"/>
    </location>
</feature>
<feature type="transmembrane region" description="Helical" evidence="1">
    <location>
        <begin position="61"/>
        <end position="85"/>
    </location>
</feature>
<name>A0A7S1RFW4_ALECA</name>
<accession>A0A7S1RFW4</accession>
<reference evidence="2" key="1">
    <citation type="submission" date="2021-01" db="EMBL/GenBank/DDBJ databases">
        <authorList>
            <person name="Corre E."/>
            <person name="Pelletier E."/>
            <person name="Niang G."/>
            <person name="Scheremetjew M."/>
            <person name="Finn R."/>
            <person name="Kale V."/>
            <person name="Holt S."/>
            <person name="Cochrane G."/>
            <person name="Meng A."/>
            <person name="Brown T."/>
            <person name="Cohen L."/>
        </authorList>
    </citation>
    <scope>NUCLEOTIDE SEQUENCE</scope>
    <source>
        <strain evidence="2">OF101</strain>
    </source>
</reference>
<organism evidence="2">
    <name type="scientific">Alexandrium catenella</name>
    <name type="common">Red tide dinoflagellate</name>
    <name type="synonym">Gonyaulax catenella</name>
    <dbReference type="NCBI Taxonomy" id="2925"/>
    <lineage>
        <taxon>Eukaryota</taxon>
        <taxon>Sar</taxon>
        <taxon>Alveolata</taxon>
        <taxon>Dinophyceae</taxon>
        <taxon>Gonyaulacales</taxon>
        <taxon>Pyrocystaceae</taxon>
        <taxon>Alexandrium</taxon>
    </lineage>
</organism>
<keyword evidence="1" id="KW-0812">Transmembrane</keyword>
<evidence type="ECO:0000313" key="2">
    <source>
        <dbReference type="EMBL" id="CAD9164876.1"/>
    </source>
</evidence>
<feature type="transmembrane region" description="Helical" evidence="1">
    <location>
        <begin position="210"/>
        <end position="230"/>
    </location>
</feature>
<sequence length="268" mass="29147">MWMFKASSAAQAWIPVVAMSLVCSGILAAIAINRIYDHPVRCSHRSLPLITDVTENDAERIVALSTALLAMPFNTAFAVGAWAVWRKLDGEAAGGRCIGRAGPCACALAGWILVALFALNDRGLDPHYLLHFALFGSWGLCDLTFLACSLWSLERAMTSSSFPKHVLVLHSGVLELRRAVSAAKVLALTAFVSISITSSMTRNCEEARRLMLYGAVAEYALLLCGMVQYLQHAYEFRLLHTSGIWASAARDDQDGLASIRVVCLCLRV</sequence>
<keyword evidence="1" id="KW-0472">Membrane</keyword>
<keyword evidence="1" id="KW-1133">Transmembrane helix</keyword>
<gene>
    <name evidence="2" type="ORF">ACAT0790_LOCUS41642</name>
</gene>
<protein>
    <submittedName>
        <fullName evidence="2">Uncharacterized protein</fullName>
    </submittedName>
</protein>
<dbReference type="AlphaFoldDB" id="A0A7S1RFW4"/>
<feature type="transmembrane region" description="Helical" evidence="1">
    <location>
        <begin position="12"/>
        <end position="36"/>
    </location>
</feature>
<evidence type="ECO:0000256" key="1">
    <source>
        <dbReference type="SAM" id="Phobius"/>
    </source>
</evidence>
<proteinExistence type="predicted"/>
<dbReference type="EMBL" id="HBGE01069491">
    <property type="protein sequence ID" value="CAD9164876.1"/>
    <property type="molecule type" value="Transcribed_RNA"/>
</dbReference>
<feature type="transmembrane region" description="Helical" evidence="1">
    <location>
        <begin position="97"/>
        <end position="119"/>
    </location>
</feature>